<dbReference type="AlphaFoldDB" id="A0A835N736"/>
<accession>A0A835N736</accession>
<reference evidence="1 2" key="1">
    <citation type="submission" date="2020-10" db="EMBL/GenBank/DDBJ databases">
        <title>Plant Genome Project.</title>
        <authorList>
            <person name="Zhang R.-G."/>
        </authorList>
    </citation>
    <scope>NUCLEOTIDE SEQUENCE [LARGE SCALE GENOMIC DNA]</scope>
    <source>
        <strain evidence="1">FAFU-HL-1</strain>
        <tissue evidence="1">Leaf</tissue>
    </source>
</reference>
<sequence length="71" mass="7774">MDALTESQIDCRSSILSAGRPEKTVQSGHDWLASIQQPPQESSGLKSIQIRSSIPTIYSSIPTIYSLLNQL</sequence>
<name>A0A835N736_9ROSI</name>
<comment type="caution">
    <text evidence="1">The sequence shown here is derived from an EMBL/GenBank/DDBJ whole genome shotgun (WGS) entry which is preliminary data.</text>
</comment>
<protein>
    <submittedName>
        <fullName evidence="1">Uncharacterized protein</fullName>
    </submittedName>
</protein>
<dbReference type="EMBL" id="JADGMS010000002">
    <property type="protein sequence ID" value="KAF9687385.1"/>
    <property type="molecule type" value="Genomic_DNA"/>
</dbReference>
<evidence type="ECO:0000313" key="1">
    <source>
        <dbReference type="EMBL" id="KAF9687385.1"/>
    </source>
</evidence>
<proteinExistence type="predicted"/>
<dbReference type="Proteomes" id="UP000657918">
    <property type="component" value="Unassembled WGS sequence"/>
</dbReference>
<organism evidence="1 2">
    <name type="scientific">Salix dunnii</name>
    <dbReference type="NCBI Taxonomy" id="1413687"/>
    <lineage>
        <taxon>Eukaryota</taxon>
        <taxon>Viridiplantae</taxon>
        <taxon>Streptophyta</taxon>
        <taxon>Embryophyta</taxon>
        <taxon>Tracheophyta</taxon>
        <taxon>Spermatophyta</taxon>
        <taxon>Magnoliopsida</taxon>
        <taxon>eudicotyledons</taxon>
        <taxon>Gunneridae</taxon>
        <taxon>Pentapetalae</taxon>
        <taxon>rosids</taxon>
        <taxon>fabids</taxon>
        <taxon>Malpighiales</taxon>
        <taxon>Salicaceae</taxon>
        <taxon>Saliceae</taxon>
        <taxon>Salix</taxon>
    </lineage>
</organism>
<gene>
    <name evidence="1" type="ORF">SADUNF_Sadunf02G0088100</name>
</gene>
<keyword evidence="2" id="KW-1185">Reference proteome</keyword>
<evidence type="ECO:0000313" key="2">
    <source>
        <dbReference type="Proteomes" id="UP000657918"/>
    </source>
</evidence>